<proteinExistence type="predicted"/>
<dbReference type="VEuPathDB" id="FungiDB:JI435_081000"/>
<dbReference type="AlphaFoldDB" id="A0A7U2ETL1"/>
<evidence type="ECO:0000313" key="2">
    <source>
        <dbReference type="EMBL" id="QRC92846.1"/>
    </source>
</evidence>
<gene>
    <name evidence="2" type="ORF">JI435_081000</name>
</gene>
<dbReference type="OrthoDB" id="5341924at2759"/>
<feature type="region of interest" description="Disordered" evidence="1">
    <location>
        <begin position="40"/>
        <end position="64"/>
    </location>
</feature>
<feature type="compositionally biased region" description="Basic and acidic residues" evidence="1">
    <location>
        <begin position="53"/>
        <end position="63"/>
    </location>
</feature>
<dbReference type="EMBL" id="CP069024">
    <property type="protein sequence ID" value="QRC92846.1"/>
    <property type="molecule type" value="Genomic_DNA"/>
</dbReference>
<organism evidence="2 3">
    <name type="scientific">Phaeosphaeria nodorum (strain SN15 / ATCC MYA-4574 / FGSC 10173)</name>
    <name type="common">Glume blotch fungus</name>
    <name type="synonym">Parastagonospora nodorum</name>
    <dbReference type="NCBI Taxonomy" id="321614"/>
    <lineage>
        <taxon>Eukaryota</taxon>
        <taxon>Fungi</taxon>
        <taxon>Dikarya</taxon>
        <taxon>Ascomycota</taxon>
        <taxon>Pezizomycotina</taxon>
        <taxon>Dothideomycetes</taxon>
        <taxon>Pleosporomycetidae</taxon>
        <taxon>Pleosporales</taxon>
        <taxon>Pleosporineae</taxon>
        <taxon>Phaeosphaeriaceae</taxon>
        <taxon>Parastagonospora</taxon>
    </lineage>
</organism>
<evidence type="ECO:0000313" key="3">
    <source>
        <dbReference type="Proteomes" id="UP000663193"/>
    </source>
</evidence>
<keyword evidence="3" id="KW-1185">Reference proteome</keyword>
<protein>
    <submittedName>
        <fullName evidence="2">Uncharacterized protein</fullName>
    </submittedName>
</protein>
<name>A0A7U2ETL1_PHANO</name>
<accession>A0A7U2ETL1</accession>
<evidence type="ECO:0000256" key="1">
    <source>
        <dbReference type="SAM" id="MobiDB-lite"/>
    </source>
</evidence>
<sequence>MSTAHTCVRSALTQAFRPSSCGTAASYSVASFLVPALAKPSRRPISSGRRRSKETSQRSDDTIARANDAATFQLPLKPTARSPRSCIPLPPHGARNDMQHWLAAIDPFLPAHLRRDQTDGTTKTPTVTPLDLAIVINAAQDVSLDILAFMGLVEGRWPAVIWVAKKLIEDGKRTIDPPPQLDLSVNIILPESERLSLHRLTENPVRTERVPPLRKPKASLDNFTSAPDSINLRHVAVKRALGQLWRSLGSMILASAERSTREAPVMPHVLEIIAFLHHVGLMPDSIYTYRPHENKYALQQPPTLHMLSSKILTALSDASWKAHEASVKSAKPGAKPSYFLGHEIPGSRYRVHVTEIGPELWLELVLWSCLHGGWTADGIAILEQVASEHKEHGWGLISWREIMLAEQQNSPSPSRLWKLFPMNGEAAASDADRARSRKTISSEVVTAFVDATANKMRVGVGLRGSNPEVVVKQLKTLKDFLDVNNLSLGSTSWDSVIARLIESGAFVPEKRPEALLRLFQLATGFGAEVTTLNASATTSDEVHYFFEPTTLPLNLLHRTMRAFINNGDLQGAMTTLTLLQQHTDENKQKSLQQFFEMLKNDTPKQGHPFTSSLPPVDFPAFEVSMPVPLRARLLDLATESGMHELGRWLLFAQDIDGPLIGRDLYNHRNVAASIVRFGTLSGENDLVMDIVKRVGTWSKTHGEQRMPAEVLTALLCSQIKLHRWDSVKGMEQYIGDAAGFKPRPIILSTFAAELLRLSTGPEEERLKTQDAFTDLLFAWEDLILGNIRNELHCILAIMSTTDDMWKDYCSQFLAFSSRQYIKLSTDDFNKVLSGILDGYGSSKARAAVSTWCNMSSAAFEAHRAPGGLLTMPRFQVGKGTEYAERPPHIELIQESGAKLTLQGRIRPNRQTLWVIFRKVQEEVEQRRWQGKEFSATEHADVRTTLRWAARLLYKLGYDYEDISLDMGSILVELAGLEPPAATNDPERLDGAVPRFGEYASASTHRLAFL</sequence>
<dbReference type="Proteomes" id="UP000663193">
    <property type="component" value="Chromosome 2"/>
</dbReference>
<reference evidence="3" key="1">
    <citation type="journal article" date="2021" name="BMC Genomics">
        <title>Chromosome-level genome assembly and manually-curated proteome of model necrotroph Parastagonospora nodorum Sn15 reveals a genome-wide trove of candidate effector homologs, and redundancy of virulence-related functions within an accessory chromosome.</title>
        <authorList>
            <person name="Bertazzoni S."/>
            <person name="Jones D.A.B."/>
            <person name="Phan H.T."/>
            <person name="Tan K.-C."/>
            <person name="Hane J.K."/>
        </authorList>
    </citation>
    <scope>NUCLEOTIDE SEQUENCE [LARGE SCALE GENOMIC DNA]</scope>
    <source>
        <strain evidence="3">SN15 / ATCC MYA-4574 / FGSC 10173)</strain>
    </source>
</reference>